<dbReference type="AlphaFoldDB" id="A0AA40X9Q2"/>
<organism evidence="2 3">
    <name type="scientific">Pediococcus pentosaceus</name>
    <dbReference type="NCBI Taxonomy" id="1255"/>
    <lineage>
        <taxon>Bacteria</taxon>
        <taxon>Bacillati</taxon>
        <taxon>Bacillota</taxon>
        <taxon>Bacilli</taxon>
        <taxon>Lactobacillales</taxon>
        <taxon>Lactobacillaceae</taxon>
        <taxon>Pediococcus</taxon>
    </lineage>
</organism>
<gene>
    <name evidence="2" type="ORF">ITQ97_07245</name>
</gene>
<sequence length="260" mass="29672">MNELQNFNFEGNEVRTVLINDEPYFVGKDIADVLGYSNTSKAIRDHVDEEDKLTERIVLSGQNREVITINESGMYSLVLSSKLPNAKKFKHWVTNEVLPSIRKHGAYLTDEKIEEALLNPDTIINLATQLKNEREGRLIAEQQVKEFQPKVSYYDKVLSNDALMTISLIAKDYGMSGAGMNKLLHELGVQYRQGGTWLLYAKYQRTGWTHSETKMVPRKDGTEKAVLNTKWTQKGRLGLYELLKDNGYLPLIEMEDEPVA</sequence>
<name>A0AA40X9Q2_PEDPE</name>
<dbReference type="EMBL" id="JADOFV010000004">
    <property type="protein sequence ID" value="MBF7127596.1"/>
    <property type="molecule type" value="Genomic_DNA"/>
</dbReference>
<dbReference type="GO" id="GO:0003677">
    <property type="term" value="F:DNA binding"/>
    <property type="evidence" value="ECO:0007669"/>
    <property type="project" value="InterPro"/>
</dbReference>
<dbReference type="PROSITE" id="PS51750">
    <property type="entry name" value="BRO_N"/>
    <property type="match status" value="1"/>
</dbReference>
<dbReference type="Proteomes" id="UP000743107">
    <property type="component" value="Unassembled WGS sequence"/>
</dbReference>
<dbReference type="PANTHER" id="PTHR36180:SF2">
    <property type="entry name" value="BRO FAMILY PROTEIN"/>
    <property type="match status" value="1"/>
</dbReference>
<dbReference type="PANTHER" id="PTHR36180">
    <property type="entry name" value="DNA-BINDING PROTEIN-RELATED-RELATED"/>
    <property type="match status" value="1"/>
</dbReference>
<evidence type="ECO:0000313" key="3">
    <source>
        <dbReference type="Proteomes" id="UP000743107"/>
    </source>
</evidence>
<comment type="caution">
    <text evidence="2">The sequence shown here is derived from an EMBL/GenBank/DDBJ whole genome shotgun (WGS) entry which is preliminary data.</text>
</comment>
<protein>
    <submittedName>
        <fullName evidence="2">Phage antirepressor</fullName>
    </submittedName>
</protein>
<accession>A0AA40X9Q2</accession>
<reference evidence="2" key="1">
    <citation type="submission" date="2020-11" db="EMBL/GenBank/DDBJ databases">
        <title>Antibiotic susceptibility profiles of Pediococcus pentosaceus from various origins and their implications for the safety assessment of strains with food-technology applications.</title>
        <authorList>
            <person name="Shani N."/>
            <person name="Oberhaensli S."/>
            <person name="Arias E."/>
        </authorList>
    </citation>
    <scope>NUCLEOTIDE SEQUENCE</scope>
    <source>
        <strain evidence="2">FAM 19164</strain>
    </source>
</reference>
<dbReference type="Pfam" id="PF03374">
    <property type="entry name" value="ANT"/>
    <property type="match status" value="1"/>
</dbReference>
<evidence type="ECO:0000313" key="2">
    <source>
        <dbReference type="EMBL" id="MBF7127596.1"/>
    </source>
</evidence>
<feature type="domain" description="Bro-N" evidence="1">
    <location>
        <begin position="1"/>
        <end position="105"/>
    </location>
</feature>
<dbReference type="RefSeq" id="WP_195751986.1">
    <property type="nucleotide sequence ID" value="NZ_JADOFV010000004.1"/>
</dbReference>
<dbReference type="Pfam" id="PF02498">
    <property type="entry name" value="Bro-N"/>
    <property type="match status" value="1"/>
</dbReference>
<dbReference type="SMART" id="SM01040">
    <property type="entry name" value="Bro-N"/>
    <property type="match status" value="1"/>
</dbReference>
<evidence type="ECO:0000259" key="1">
    <source>
        <dbReference type="PROSITE" id="PS51750"/>
    </source>
</evidence>
<dbReference type="InterPro" id="IPR005039">
    <property type="entry name" value="Ant_C"/>
</dbReference>
<dbReference type="InterPro" id="IPR003497">
    <property type="entry name" value="BRO_N_domain"/>
</dbReference>
<proteinExistence type="predicted"/>